<evidence type="ECO:0000313" key="2">
    <source>
        <dbReference type="Proteomes" id="UP001302321"/>
    </source>
</evidence>
<gene>
    <name evidence="1" type="ORF">QBC36DRAFT_328359</name>
</gene>
<name>A0AAN7A6A5_9PEZI</name>
<organism evidence="1 2">
    <name type="scientific">Triangularia setosa</name>
    <dbReference type="NCBI Taxonomy" id="2587417"/>
    <lineage>
        <taxon>Eukaryota</taxon>
        <taxon>Fungi</taxon>
        <taxon>Dikarya</taxon>
        <taxon>Ascomycota</taxon>
        <taxon>Pezizomycotina</taxon>
        <taxon>Sordariomycetes</taxon>
        <taxon>Sordariomycetidae</taxon>
        <taxon>Sordariales</taxon>
        <taxon>Podosporaceae</taxon>
        <taxon>Triangularia</taxon>
    </lineage>
</organism>
<reference evidence="1" key="2">
    <citation type="submission" date="2023-05" db="EMBL/GenBank/DDBJ databases">
        <authorList>
            <consortium name="Lawrence Berkeley National Laboratory"/>
            <person name="Steindorff A."/>
            <person name="Hensen N."/>
            <person name="Bonometti L."/>
            <person name="Westerberg I."/>
            <person name="Brannstrom I.O."/>
            <person name="Guillou S."/>
            <person name="Cros-Aarteil S."/>
            <person name="Calhoun S."/>
            <person name="Haridas S."/>
            <person name="Kuo A."/>
            <person name="Mondo S."/>
            <person name="Pangilinan J."/>
            <person name="Riley R."/>
            <person name="Labutti K."/>
            <person name="Andreopoulos B."/>
            <person name="Lipzen A."/>
            <person name="Chen C."/>
            <person name="Yanf M."/>
            <person name="Daum C."/>
            <person name="Ng V."/>
            <person name="Clum A."/>
            <person name="Ohm R."/>
            <person name="Martin F."/>
            <person name="Silar P."/>
            <person name="Natvig D."/>
            <person name="Lalanne C."/>
            <person name="Gautier V."/>
            <person name="Ament-Velasquez S.L."/>
            <person name="Kruys A."/>
            <person name="Hutchinson M.I."/>
            <person name="Powell A.J."/>
            <person name="Barry K."/>
            <person name="Miller A.N."/>
            <person name="Grigoriev I.V."/>
            <person name="Debuchy R."/>
            <person name="Gladieux P."/>
            <person name="Thoren M.H."/>
            <person name="Johannesson H."/>
        </authorList>
    </citation>
    <scope>NUCLEOTIDE SEQUENCE</scope>
    <source>
        <strain evidence="1">CBS 892.96</strain>
    </source>
</reference>
<sequence length="224" mass="24943">MAISLPQQRPVSPSTTKLHHALLTSLTPLTLTHTHLSLTQETSLHPLLSTALGSISKIYSLPITLSLQTLLETIFPSDTLPILLDQTGMLLSGLDDHAKAILYIQAITGLVLIFQHLSKHDDITTAGIVERELRLFQQNEQKKEALDKIEESGLLSECFTKEAVVEFLVSAIERQQQEEKEEQPAPERTEMEAVFTNEKADWDMGGRPYGNMGLPWGFTIMALN</sequence>
<dbReference type="AlphaFoldDB" id="A0AAN7A6A5"/>
<accession>A0AAN7A6A5</accession>
<evidence type="ECO:0000313" key="1">
    <source>
        <dbReference type="EMBL" id="KAK4176856.1"/>
    </source>
</evidence>
<reference evidence="1" key="1">
    <citation type="journal article" date="2023" name="Mol. Phylogenet. Evol.">
        <title>Genome-scale phylogeny and comparative genomics of the fungal order Sordariales.</title>
        <authorList>
            <person name="Hensen N."/>
            <person name="Bonometti L."/>
            <person name="Westerberg I."/>
            <person name="Brannstrom I.O."/>
            <person name="Guillou S."/>
            <person name="Cros-Aarteil S."/>
            <person name="Calhoun S."/>
            <person name="Haridas S."/>
            <person name="Kuo A."/>
            <person name="Mondo S."/>
            <person name="Pangilinan J."/>
            <person name="Riley R."/>
            <person name="LaButti K."/>
            <person name="Andreopoulos B."/>
            <person name="Lipzen A."/>
            <person name="Chen C."/>
            <person name="Yan M."/>
            <person name="Daum C."/>
            <person name="Ng V."/>
            <person name="Clum A."/>
            <person name="Steindorff A."/>
            <person name="Ohm R.A."/>
            <person name="Martin F."/>
            <person name="Silar P."/>
            <person name="Natvig D.O."/>
            <person name="Lalanne C."/>
            <person name="Gautier V."/>
            <person name="Ament-Velasquez S.L."/>
            <person name="Kruys A."/>
            <person name="Hutchinson M.I."/>
            <person name="Powell A.J."/>
            <person name="Barry K."/>
            <person name="Miller A.N."/>
            <person name="Grigoriev I.V."/>
            <person name="Debuchy R."/>
            <person name="Gladieux P."/>
            <person name="Hiltunen Thoren M."/>
            <person name="Johannesson H."/>
        </authorList>
    </citation>
    <scope>NUCLEOTIDE SEQUENCE</scope>
    <source>
        <strain evidence="1">CBS 892.96</strain>
    </source>
</reference>
<protein>
    <submittedName>
        <fullName evidence="1">Uncharacterized protein</fullName>
    </submittedName>
</protein>
<dbReference type="Proteomes" id="UP001302321">
    <property type="component" value="Unassembled WGS sequence"/>
</dbReference>
<proteinExistence type="predicted"/>
<keyword evidence="2" id="KW-1185">Reference proteome</keyword>
<comment type="caution">
    <text evidence="1">The sequence shown here is derived from an EMBL/GenBank/DDBJ whole genome shotgun (WGS) entry which is preliminary data.</text>
</comment>
<dbReference type="EMBL" id="MU866183">
    <property type="protein sequence ID" value="KAK4176856.1"/>
    <property type="molecule type" value="Genomic_DNA"/>
</dbReference>